<dbReference type="RefSeq" id="WP_152765359.1">
    <property type="nucleotide sequence ID" value="NZ_WHLY01000002.1"/>
</dbReference>
<organism evidence="1 2">
    <name type="scientific">Salmonirosea aquatica</name>
    <dbReference type="NCBI Taxonomy" id="2654236"/>
    <lineage>
        <taxon>Bacteria</taxon>
        <taxon>Pseudomonadati</taxon>
        <taxon>Bacteroidota</taxon>
        <taxon>Cytophagia</taxon>
        <taxon>Cytophagales</taxon>
        <taxon>Spirosomataceae</taxon>
        <taxon>Salmonirosea</taxon>
    </lineage>
</organism>
<reference evidence="1 2" key="1">
    <citation type="submission" date="2019-10" db="EMBL/GenBank/DDBJ databases">
        <title>Draft Genome Sequence of Cytophagaceae sp. SJW1-29.</title>
        <authorList>
            <person name="Choi A."/>
        </authorList>
    </citation>
    <scope>NUCLEOTIDE SEQUENCE [LARGE SCALE GENOMIC DNA]</scope>
    <source>
        <strain evidence="1 2">SJW1-29</strain>
    </source>
</reference>
<comment type="caution">
    <text evidence="1">The sequence shown here is derived from an EMBL/GenBank/DDBJ whole genome shotgun (WGS) entry which is preliminary data.</text>
</comment>
<gene>
    <name evidence="1" type="ORF">GBK04_27540</name>
</gene>
<dbReference type="AlphaFoldDB" id="A0A7C9F8Z6"/>
<accession>A0A7C9F8Z6</accession>
<protein>
    <submittedName>
        <fullName evidence="1">Uncharacterized protein</fullName>
    </submittedName>
</protein>
<name>A0A7C9F8Z6_9BACT</name>
<evidence type="ECO:0000313" key="2">
    <source>
        <dbReference type="Proteomes" id="UP000479293"/>
    </source>
</evidence>
<sequence>MNVLKSKYRTGIANPAVEPSRVATIKLSPPFPRKPNLWVLYFYGGNDQIVRTWYYDSPAKRQKDLDQVLMQCPDLKLM</sequence>
<dbReference type="EMBL" id="WHLY01000002">
    <property type="protein sequence ID" value="MPR36986.1"/>
    <property type="molecule type" value="Genomic_DNA"/>
</dbReference>
<keyword evidence="2" id="KW-1185">Reference proteome</keyword>
<dbReference type="Proteomes" id="UP000479293">
    <property type="component" value="Unassembled WGS sequence"/>
</dbReference>
<evidence type="ECO:0000313" key="1">
    <source>
        <dbReference type="EMBL" id="MPR36986.1"/>
    </source>
</evidence>
<proteinExistence type="predicted"/>